<evidence type="ECO:0000313" key="6">
    <source>
        <dbReference type="Proteomes" id="UP001470230"/>
    </source>
</evidence>
<reference evidence="5 6" key="1">
    <citation type="submission" date="2024-04" db="EMBL/GenBank/DDBJ databases">
        <title>Tritrichomonas musculus Genome.</title>
        <authorList>
            <person name="Alves-Ferreira E."/>
            <person name="Grigg M."/>
            <person name="Lorenzi H."/>
            <person name="Galac M."/>
        </authorList>
    </citation>
    <scope>NUCLEOTIDE SEQUENCE [LARGE SCALE GENOMIC DNA]</scope>
    <source>
        <strain evidence="5 6">EAF2021</strain>
    </source>
</reference>
<dbReference type="Gene3D" id="3.90.640.10">
    <property type="entry name" value="Actin, Chain A, domain 4"/>
    <property type="match status" value="1"/>
</dbReference>
<keyword evidence="6" id="KW-1185">Reference proteome</keyword>
<keyword evidence="2" id="KW-0067">ATP-binding</keyword>
<feature type="compositionally biased region" description="Low complexity" evidence="4">
    <location>
        <begin position="430"/>
        <end position="458"/>
    </location>
</feature>
<dbReference type="PANTHER" id="PTHR45639">
    <property type="entry name" value="HSC70CB, ISOFORM G-RELATED"/>
    <property type="match status" value="1"/>
</dbReference>
<evidence type="ECO:0000313" key="5">
    <source>
        <dbReference type="EMBL" id="KAK8863908.1"/>
    </source>
</evidence>
<evidence type="ECO:0000256" key="2">
    <source>
        <dbReference type="ARBA" id="ARBA00022840"/>
    </source>
</evidence>
<dbReference type="Proteomes" id="UP001470230">
    <property type="component" value="Unassembled WGS sequence"/>
</dbReference>
<protein>
    <submittedName>
        <fullName evidence="5">Heat shock protein ssb1</fullName>
    </submittedName>
</protein>
<feature type="compositionally biased region" description="Polar residues" evidence="4">
    <location>
        <begin position="461"/>
        <end position="510"/>
    </location>
</feature>
<evidence type="ECO:0000256" key="4">
    <source>
        <dbReference type="SAM" id="MobiDB-lite"/>
    </source>
</evidence>
<dbReference type="Pfam" id="PF00012">
    <property type="entry name" value="HSP70"/>
    <property type="match status" value="1"/>
</dbReference>
<accession>A0ABR2IL59</accession>
<dbReference type="Gene3D" id="3.30.420.40">
    <property type="match status" value="2"/>
</dbReference>
<comment type="caution">
    <text evidence="5">The sequence shown here is derived from an EMBL/GenBank/DDBJ whole genome shotgun (WGS) entry which is preliminary data.</text>
</comment>
<proteinExistence type="predicted"/>
<keyword evidence="3" id="KW-0143">Chaperone</keyword>
<evidence type="ECO:0000256" key="1">
    <source>
        <dbReference type="ARBA" id="ARBA00022741"/>
    </source>
</evidence>
<dbReference type="SUPFAM" id="SSF53067">
    <property type="entry name" value="Actin-like ATPase domain"/>
    <property type="match status" value="2"/>
</dbReference>
<dbReference type="InterPro" id="IPR043129">
    <property type="entry name" value="ATPase_NBD"/>
</dbReference>
<sequence length="568" mass="64850">MNVIGIDFGSQENKIGFFEQTQLQLFTNEFGNYSTPSYICFQSDGNHFFGKQAQLMAVQYPKDTIFDTKRMLGRKFSDLKKEETDRWPFTIKDGGNDNIIIVTESYGEHDPIEITGLIIKDLLQIANEFEKETDKVVISIPGYFNKYQQHEMKIAATKYAGIKNLTLICEPVAATIWHSFWLSQFKNEEDDRDIILFDIGAESLNFCGLNVDQTNEIIDLNVMMIKANLNVGGIFLDQEIYNYVLPQFEQKANLTEKDKRKILRSCEEAKIKLSSSEKAQVSCEIDDQLLKVDINRQMFKQFAHNVLSKSTIIPEIRNLISKDNEDNKQFDILINGSLINSPVIQDVLSDLIGKKVTKPTNPEEFIVKGACIIAANIYLSSQLIDWKNIAQANGDTQKYKTFQYIERIPHNLDLQSLYYKSSKNSTPESNNNNNNAQPQIPNAQPYQPRPKQQIPPRRSMQEQNNQPNLSSQIELNKTNRASQSQNHQTENNQTKRTRQASRPSNIQTSNHSHDPHRGSQKQKIRSYTKSENHESSPSNESLVKPDELNGDSNEADDGCCGKCRCLLI</sequence>
<keyword evidence="5" id="KW-0346">Stress response</keyword>
<dbReference type="PRINTS" id="PR00301">
    <property type="entry name" value="HEATSHOCK70"/>
</dbReference>
<dbReference type="EMBL" id="JAPFFF010000017">
    <property type="protein sequence ID" value="KAK8863908.1"/>
    <property type="molecule type" value="Genomic_DNA"/>
</dbReference>
<dbReference type="PANTHER" id="PTHR45639:SF3">
    <property type="entry name" value="HYPOXIA UP-REGULATED PROTEIN 1"/>
    <property type="match status" value="1"/>
</dbReference>
<feature type="region of interest" description="Disordered" evidence="4">
    <location>
        <begin position="421"/>
        <end position="555"/>
    </location>
</feature>
<dbReference type="InterPro" id="IPR013126">
    <property type="entry name" value="Hsp_70_fam"/>
</dbReference>
<evidence type="ECO:0000256" key="3">
    <source>
        <dbReference type="ARBA" id="ARBA00023186"/>
    </source>
</evidence>
<name>A0ABR2IL59_9EUKA</name>
<keyword evidence="1" id="KW-0547">Nucleotide-binding</keyword>
<gene>
    <name evidence="5" type="ORF">M9Y10_011600</name>
</gene>
<organism evidence="5 6">
    <name type="scientific">Tritrichomonas musculus</name>
    <dbReference type="NCBI Taxonomy" id="1915356"/>
    <lineage>
        <taxon>Eukaryota</taxon>
        <taxon>Metamonada</taxon>
        <taxon>Parabasalia</taxon>
        <taxon>Tritrichomonadida</taxon>
        <taxon>Tritrichomonadidae</taxon>
        <taxon>Tritrichomonas</taxon>
    </lineage>
</organism>